<keyword evidence="3" id="KW-0472">Membrane</keyword>
<gene>
    <name evidence="4" type="ORF">MUY27_02275</name>
</gene>
<evidence type="ECO:0000256" key="1">
    <source>
        <dbReference type="ARBA" id="ARBA00004236"/>
    </source>
</evidence>
<dbReference type="SUPFAM" id="SSF50956">
    <property type="entry name" value="Thermostable phytase (3-phytase)"/>
    <property type="match status" value="1"/>
</dbReference>
<name>A0A9X2BBQ5_9SPHI</name>
<dbReference type="AlphaFoldDB" id="A0A9X2BBQ5"/>
<evidence type="ECO:0000256" key="3">
    <source>
        <dbReference type="ARBA" id="ARBA00023136"/>
    </source>
</evidence>
<dbReference type="GO" id="GO:0005886">
    <property type="term" value="C:plasma membrane"/>
    <property type="evidence" value="ECO:0007669"/>
    <property type="project" value="UniProtKB-SubCell"/>
</dbReference>
<dbReference type="RefSeq" id="WP_245128347.1">
    <property type="nucleotide sequence ID" value="NZ_JALJEJ010000001.1"/>
</dbReference>
<dbReference type="Proteomes" id="UP001139450">
    <property type="component" value="Unassembled WGS sequence"/>
</dbReference>
<proteinExistence type="predicted"/>
<sequence length="281" mass="31463">MIKVSLLAVVIGFMACKQQEKYNSPPGYDLTKPVKYNMPVDLGEISGIAFNQGNPDMLYTEEDENGRVYQLKLGSRDAKFSTFKQTGDFEDIAICRQQVIMLQSKGKLYTFPIASTANKKIDNAKEFKDLLPPGEFEGMYADEQTAKVYVLCKHCEIDKTSHSNSGFIFQLAQDGGLSPAGNFDIKVKQIAKLAGDDKVKFHPSGISQNPLTKEWYVLSSVNKILVVLSSNWDVKQVYHLKPRYFPQPEGIAFDRSGNLYISNEGDKIDPGTVLKFTYNAK</sequence>
<dbReference type="Pfam" id="PF06977">
    <property type="entry name" value="SdiA-regulated"/>
    <property type="match status" value="1"/>
</dbReference>
<protein>
    <submittedName>
        <fullName evidence="4">SdiA-regulated domain-containing protein</fullName>
    </submittedName>
</protein>
<evidence type="ECO:0000313" key="5">
    <source>
        <dbReference type="Proteomes" id="UP001139450"/>
    </source>
</evidence>
<reference evidence="4" key="1">
    <citation type="submission" date="2022-04" db="EMBL/GenBank/DDBJ databases">
        <title>Mucilaginibacter sp. RS28 isolated from freshwater.</title>
        <authorList>
            <person name="Ko S.-R."/>
        </authorList>
    </citation>
    <scope>NUCLEOTIDE SEQUENCE</scope>
    <source>
        <strain evidence="4">RS28</strain>
    </source>
</reference>
<comment type="caution">
    <text evidence="4">The sequence shown here is derived from an EMBL/GenBank/DDBJ whole genome shotgun (WGS) entry which is preliminary data.</text>
</comment>
<evidence type="ECO:0000313" key="4">
    <source>
        <dbReference type="EMBL" id="MCJ8208518.1"/>
    </source>
</evidence>
<evidence type="ECO:0000256" key="2">
    <source>
        <dbReference type="ARBA" id="ARBA00022475"/>
    </source>
</evidence>
<keyword evidence="5" id="KW-1185">Reference proteome</keyword>
<dbReference type="InterPro" id="IPR009722">
    <property type="entry name" value="YjiK/CarP"/>
</dbReference>
<organism evidence="4 5">
    <name type="scientific">Mucilaginibacter straminoryzae</name>
    <dbReference type="NCBI Taxonomy" id="2932774"/>
    <lineage>
        <taxon>Bacteria</taxon>
        <taxon>Pseudomonadati</taxon>
        <taxon>Bacteroidota</taxon>
        <taxon>Sphingobacteriia</taxon>
        <taxon>Sphingobacteriales</taxon>
        <taxon>Sphingobacteriaceae</taxon>
        <taxon>Mucilaginibacter</taxon>
    </lineage>
</organism>
<comment type="subcellular location">
    <subcellularLocation>
        <location evidence="1">Cell membrane</location>
    </subcellularLocation>
</comment>
<accession>A0A9X2BBQ5</accession>
<dbReference type="PROSITE" id="PS51257">
    <property type="entry name" value="PROKAR_LIPOPROTEIN"/>
    <property type="match status" value="1"/>
</dbReference>
<keyword evidence="2" id="KW-1003">Cell membrane</keyword>
<dbReference type="EMBL" id="JALJEJ010000001">
    <property type="protein sequence ID" value="MCJ8208518.1"/>
    <property type="molecule type" value="Genomic_DNA"/>
</dbReference>